<sequence length="216" mass="24093">MDNRFTRARFLVALHRLSGDSRQDERANEQTNACHDTIAALLKEIQGRQQANGSGNTNRASNLSLMMLDPKYNEYDECDDYKYDNVAGNTSLLYQSIAQAGWNNKSSNKREIFPHNAAPNAILRLVSRTQRWLITINQLEVNTASNSYIPQPSTISSPGAVFMTAKSLAVETGQRRAIAIIHACCLDQNIAQTRLELSTTALAKEPGRQWGQRPGR</sequence>
<organism evidence="1 2">
    <name type="scientific">Phyllobacterium sophorae</name>
    <dbReference type="NCBI Taxonomy" id="1520277"/>
    <lineage>
        <taxon>Bacteria</taxon>
        <taxon>Pseudomonadati</taxon>
        <taxon>Pseudomonadota</taxon>
        <taxon>Alphaproteobacteria</taxon>
        <taxon>Hyphomicrobiales</taxon>
        <taxon>Phyllobacteriaceae</taxon>
        <taxon>Phyllobacterium</taxon>
    </lineage>
</organism>
<dbReference type="Proteomes" id="UP000241764">
    <property type="component" value="Unassembled WGS sequence"/>
</dbReference>
<protein>
    <submittedName>
        <fullName evidence="1">Uncharacterized protein</fullName>
    </submittedName>
</protein>
<comment type="caution">
    <text evidence="1">The sequence shown here is derived from an EMBL/GenBank/DDBJ whole genome shotgun (WGS) entry which is preliminary data.</text>
</comment>
<keyword evidence="2" id="KW-1185">Reference proteome</keyword>
<accession>A0A2P7AM23</accession>
<dbReference type="EMBL" id="PGGM01000033">
    <property type="protein sequence ID" value="PSH55260.1"/>
    <property type="molecule type" value="Genomic_DNA"/>
</dbReference>
<reference evidence="2" key="1">
    <citation type="submission" date="2017-11" db="EMBL/GenBank/DDBJ databases">
        <authorList>
            <person name="Kuznetsova I."/>
            <person name="Sazanova A."/>
            <person name="Chirak E."/>
            <person name="Safronova V."/>
            <person name="Willems A."/>
        </authorList>
    </citation>
    <scope>NUCLEOTIDE SEQUENCE [LARGE SCALE GENOMIC DNA]</scope>
    <source>
        <strain evidence="2">CCBAU 03422</strain>
    </source>
</reference>
<proteinExistence type="predicted"/>
<gene>
    <name evidence="1" type="ORF">CU103_30860</name>
</gene>
<evidence type="ECO:0000313" key="2">
    <source>
        <dbReference type="Proteomes" id="UP000241764"/>
    </source>
</evidence>
<evidence type="ECO:0000313" key="1">
    <source>
        <dbReference type="EMBL" id="PSH55260.1"/>
    </source>
</evidence>
<name>A0A2P7AM23_9HYPH</name>
<dbReference type="AlphaFoldDB" id="A0A2P7AM23"/>